<dbReference type="AlphaFoldDB" id="A0A1B2DK48"/>
<dbReference type="InterPro" id="IPR011251">
    <property type="entry name" value="Luciferase-like_dom"/>
</dbReference>
<organism evidence="3">
    <name type="scientific">Paenibacillus sp. BIHB 4019</name>
    <dbReference type="NCBI Taxonomy" id="1870819"/>
    <lineage>
        <taxon>Bacteria</taxon>
        <taxon>Bacillati</taxon>
        <taxon>Bacillota</taxon>
        <taxon>Bacilli</taxon>
        <taxon>Bacillales</taxon>
        <taxon>Paenibacillaceae</taxon>
        <taxon>Paenibacillus</taxon>
    </lineage>
</organism>
<dbReference type="GO" id="GO:0005829">
    <property type="term" value="C:cytosol"/>
    <property type="evidence" value="ECO:0007669"/>
    <property type="project" value="TreeGrafter"/>
</dbReference>
<dbReference type="EMBL" id="CP016808">
    <property type="protein sequence ID" value="ANY68100.1"/>
    <property type="molecule type" value="Genomic_DNA"/>
</dbReference>
<sequence length="338" mass="36747">MAIKLSILDQSPVFPGSTPAEAFQNTLTLVKKAEQLGYKRFWVSEHHDSAQVAGSSPEVLISFLLAQTESIRIGSGGIMLQHYSPYKVAENFNLLATLAPGRVDLGIGRAPGGLPRSTQALQKGISQEQSLQDKLVELEHFVQNTLPADHALAGLQASPVPEQPAEIFVLGASVASAKLAAEAGYPYVFAQFINSDAAVAEEALTAYHAEFRSDKGKQPQAILALSLIAANTDEEAAQLASDHKNVKIHLENGKTLTVGTVEQAEEFGRQSGQTYTVEVKEAEITKGSKETVRRRLLEWQQKHHVNEFIVTTAVKDFEARIRSYELLSEAFAELAVES</sequence>
<dbReference type="Gene3D" id="3.20.20.30">
    <property type="entry name" value="Luciferase-like domain"/>
    <property type="match status" value="1"/>
</dbReference>
<keyword evidence="3" id="KW-0560">Oxidoreductase</keyword>
<accession>A0A1B2DK48</accession>
<dbReference type="RefSeq" id="WP_099519255.1">
    <property type="nucleotide sequence ID" value="NZ_CP016808.1"/>
</dbReference>
<evidence type="ECO:0000256" key="1">
    <source>
        <dbReference type="ARBA" id="ARBA00007789"/>
    </source>
</evidence>
<comment type="similarity">
    <text evidence="1">To bacterial alkanal monooxygenase alpha and beta chains.</text>
</comment>
<dbReference type="SUPFAM" id="SSF51679">
    <property type="entry name" value="Bacterial luciferase-like"/>
    <property type="match status" value="1"/>
</dbReference>
<dbReference type="NCBIfam" id="TIGR03558">
    <property type="entry name" value="oxido_grp_1"/>
    <property type="match status" value="1"/>
</dbReference>
<gene>
    <name evidence="3" type="ORF">BBD42_17670</name>
</gene>
<dbReference type="PANTHER" id="PTHR30137">
    <property type="entry name" value="LUCIFERASE-LIKE MONOOXYGENASE"/>
    <property type="match status" value="1"/>
</dbReference>
<feature type="domain" description="Luciferase-like" evidence="2">
    <location>
        <begin position="6"/>
        <end position="301"/>
    </location>
</feature>
<proteinExistence type="predicted"/>
<dbReference type="GO" id="GO:0016705">
    <property type="term" value="F:oxidoreductase activity, acting on paired donors, with incorporation or reduction of molecular oxygen"/>
    <property type="evidence" value="ECO:0007669"/>
    <property type="project" value="InterPro"/>
</dbReference>
<evidence type="ECO:0000259" key="2">
    <source>
        <dbReference type="Pfam" id="PF00296"/>
    </source>
</evidence>
<name>A0A1B2DK48_9BACL</name>
<dbReference type="Pfam" id="PF00296">
    <property type="entry name" value="Bac_luciferase"/>
    <property type="match status" value="1"/>
</dbReference>
<dbReference type="PANTHER" id="PTHR30137:SF19">
    <property type="entry name" value="LUCIFERASE-LIKE MONOOXYGENASE"/>
    <property type="match status" value="1"/>
</dbReference>
<protein>
    <submittedName>
        <fullName evidence="3">Alkane 1-monooxygenase</fullName>
    </submittedName>
</protein>
<evidence type="ECO:0000313" key="3">
    <source>
        <dbReference type="EMBL" id="ANY68100.1"/>
    </source>
</evidence>
<dbReference type="InterPro" id="IPR036661">
    <property type="entry name" value="Luciferase-like_sf"/>
</dbReference>
<keyword evidence="3" id="KW-0503">Monooxygenase</keyword>
<dbReference type="FunFam" id="3.20.20.30:FF:000002">
    <property type="entry name" value="LLM class flavin-dependent oxidoreductase"/>
    <property type="match status" value="1"/>
</dbReference>
<dbReference type="InterPro" id="IPR050766">
    <property type="entry name" value="Bact_Lucif_Oxidored"/>
</dbReference>
<reference evidence="3" key="1">
    <citation type="submission" date="2016-08" db="EMBL/GenBank/DDBJ databases">
        <title>Complete Genome Seqeunce of Paenibacillus sp. BIHB 4019 from tea rhizoplane.</title>
        <authorList>
            <person name="Thakur R."/>
            <person name="Swarnkar M.K."/>
            <person name="Gulati A."/>
        </authorList>
    </citation>
    <scope>NUCLEOTIDE SEQUENCE [LARGE SCALE GENOMIC DNA]</scope>
    <source>
        <strain evidence="3">BIHB4019</strain>
    </source>
</reference>
<dbReference type="InterPro" id="IPR019949">
    <property type="entry name" value="CmoO-like"/>
</dbReference>
<dbReference type="GO" id="GO:0004497">
    <property type="term" value="F:monooxygenase activity"/>
    <property type="evidence" value="ECO:0007669"/>
    <property type="project" value="UniProtKB-KW"/>
</dbReference>